<dbReference type="GO" id="GO:0005737">
    <property type="term" value="C:cytoplasm"/>
    <property type="evidence" value="ECO:0007669"/>
    <property type="project" value="TreeGrafter"/>
</dbReference>
<comment type="caution">
    <text evidence="1">The sequence shown here is derived from an EMBL/GenBank/DDBJ whole genome shotgun (WGS) entry which is preliminary data.</text>
</comment>
<dbReference type="OrthoDB" id="9803027at2"/>
<gene>
    <name evidence="1" type="ORF">CQA57_04745</name>
</gene>
<dbReference type="SUPFAM" id="SSF51338">
    <property type="entry name" value="Composite domain of metallo-dependent hydrolases"/>
    <property type="match status" value="1"/>
</dbReference>
<dbReference type="SUPFAM" id="SSF51556">
    <property type="entry name" value="Metallo-dependent hydrolases"/>
    <property type="match status" value="1"/>
</dbReference>
<dbReference type="PANTHER" id="PTHR43668">
    <property type="entry name" value="ALLANTOINASE"/>
    <property type="match status" value="1"/>
</dbReference>
<dbReference type="GO" id="GO:0004038">
    <property type="term" value="F:allantoinase activity"/>
    <property type="evidence" value="ECO:0007669"/>
    <property type="project" value="TreeGrafter"/>
</dbReference>
<name>A0A3D8J7X1_9HELI</name>
<keyword evidence="2" id="KW-1185">Reference proteome</keyword>
<dbReference type="PANTHER" id="PTHR43668:SF2">
    <property type="entry name" value="ALLANTOINASE"/>
    <property type="match status" value="1"/>
</dbReference>
<reference evidence="1 2" key="1">
    <citation type="submission" date="2018-04" db="EMBL/GenBank/DDBJ databases">
        <title>Novel Campyloabacter and Helicobacter Species and Strains.</title>
        <authorList>
            <person name="Mannion A.J."/>
            <person name="Shen Z."/>
            <person name="Fox J.G."/>
        </authorList>
    </citation>
    <scope>NUCLEOTIDE SEQUENCE [LARGE SCALE GENOMIC DNA]</scope>
    <source>
        <strain evidence="1 2">MIT 04-9362</strain>
    </source>
</reference>
<dbReference type="RefSeq" id="WP_115579085.1">
    <property type="nucleotide sequence ID" value="NZ_NXLX01000009.1"/>
</dbReference>
<organism evidence="1 2">
    <name type="scientific">Helicobacter anseris</name>
    <dbReference type="NCBI Taxonomy" id="375926"/>
    <lineage>
        <taxon>Bacteria</taxon>
        <taxon>Pseudomonadati</taxon>
        <taxon>Campylobacterota</taxon>
        <taxon>Epsilonproteobacteria</taxon>
        <taxon>Campylobacterales</taxon>
        <taxon>Helicobacteraceae</taxon>
        <taxon>Helicobacter</taxon>
    </lineage>
</organism>
<dbReference type="AlphaFoldDB" id="A0A3D8J7X1"/>
<dbReference type="GO" id="GO:0006145">
    <property type="term" value="P:purine nucleobase catabolic process"/>
    <property type="evidence" value="ECO:0007669"/>
    <property type="project" value="TreeGrafter"/>
</dbReference>
<evidence type="ECO:0000313" key="2">
    <source>
        <dbReference type="Proteomes" id="UP000256695"/>
    </source>
</evidence>
<sequence length="403" mass="45068">MLLINGTICDYSGIKKADIRIKDDKITHINTTLSQEENEIVIDCKDKFIFPALIDLGIYPKNKTLSSQTLQTLSKKCFGGGVGSILLYADCNPKTNTESIIELANLINHTLPQNIFSSIYPFDSNNKISNIASLKNLGGSAIHIHSQLLEGQNLLTLTHYANMLDIPFISIPYDTELAQGVIDEGILATRLGLPSIPPIAWEKEIIRMCAISANTKNKMLLTLTNAFEYVTFFNSKGADITTQTPIHHLILNESSYENYATKAKMFPPLKSKENQESLIKKLQQGEIKCLTSLQNATYNSQKDEVFELASCGVDIINHYFSLLYTFFVKTNIISLPKLLELCAKNQADFLKLKKGQIACDFDADLIIVDLESSFICEDSYSPYFNQTLFSKIQKTILGGKIYE</sequence>
<dbReference type="EMBL" id="NXLX01000009">
    <property type="protein sequence ID" value="RDU73613.1"/>
    <property type="molecule type" value="Genomic_DNA"/>
</dbReference>
<dbReference type="InterPro" id="IPR011059">
    <property type="entry name" value="Metal-dep_hydrolase_composite"/>
</dbReference>
<dbReference type="Proteomes" id="UP000256695">
    <property type="component" value="Unassembled WGS sequence"/>
</dbReference>
<proteinExistence type="predicted"/>
<dbReference type="Gene3D" id="3.20.20.140">
    <property type="entry name" value="Metal-dependent hydrolases"/>
    <property type="match status" value="1"/>
</dbReference>
<evidence type="ECO:0000313" key="1">
    <source>
        <dbReference type="EMBL" id="RDU73613.1"/>
    </source>
</evidence>
<dbReference type="InterPro" id="IPR050138">
    <property type="entry name" value="DHOase/Allantoinase_Hydrolase"/>
</dbReference>
<accession>A0A3D8J7X1</accession>
<protein>
    <submittedName>
        <fullName evidence="1">Dihydroorotase</fullName>
    </submittedName>
</protein>
<dbReference type="InterPro" id="IPR032466">
    <property type="entry name" value="Metal_Hydrolase"/>
</dbReference>